<dbReference type="Gene3D" id="3.30.519.10">
    <property type="entry name" value="Guanine Nucleotide Dissociation Inhibitor, domain 2"/>
    <property type="match status" value="1"/>
</dbReference>
<evidence type="ECO:0000313" key="4">
    <source>
        <dbReference type="Proteomes" id="UP001301350"/>
    </source>
</evidence>
<dbReference type="InterPro" id="IPR018203">
    <property type="entry name" value="GDP_dissociation_inhibitor"/>
</dbReference>
<dbReference type="GO" id="GO:0005634">
    <property type="term" value="C:nucleus"/>
    <property type="evidence" value="ECO:0007669"/>
    <property type="project" value="TreeGrafter"/>
</dbReference>
<dbReference type="SUPFAM" id="SSF51905">
    <property type="entry name" value="FAD/NAD(P)-binding domain"/>
    <property type="match status" value="1"/>
</dbReference>
<dbReference type="GO" id="GO:0005829">
    <property type="term" value="C:cytosol"/>
    <property type="evidence" value="ECO:0007669"/>
    <property type="project" value="TreeGrafter"/>
</dbReference>
<gene>
    <name evidence="3" type="ORF">CDCA_CDCA01G0179</name>
</gene>
<dbReference type="Gene3D" id="1.10.405.10">
    <property type="entry name" value="Guanine Nucleotide Dissociation Inhibitor, domain 1"/>
    <property type="match status" value="1"/>
</dbReference>
<evidence type="ECO:0000256" key="1">
    <source>
        <dbReference type="ARBA" id="ARBA00005593"/>
    </source>
</evidence>
<comment type="caution">
    <text evidence="3">The sequence shown here is derived from an EMBL/GenBank/DDBJ whole genome shotgun (WGS) entry which is preliminary data.</text>
</comment>
<proteinExistence type="inferred from homology"/>
<dbReference type="InterPro" id="IPR036188">
    <property type="entry name" value="FAD/NAD-bd_sf"/>
</dbReference>
<evidence type="ECO:0000256" key="2">
    <source>
        <dbReference type="SAM" id="MobiDB-lite"/>
    </source>
</evidence>
<keyword evidence="4" id="KW-1185">Reference proteome</keyword>
<dbReference type="PRINTS" id="PR00891">
    <property type="entry name" value="RABGDIREP"/>
</dbReference>
<protein>
    <recommendedName>
        <fullName evidence="5">Rab proteins geranylgeranyltransferase component A</fullName>
    </recommendedName>
</protein>
<name>A0AAV9IPS5_CYACA</name>
<feature type="region of interest" description="Disordered" evidence="2">
    <location>
        <begin position="576"/>
        <end position="604"/>
    </location>
</feature>
<dbReference type="PANTHER" id="PTHR11787:SF4">
    <property type="entry name" value="CHM, RAB ESCORT PROTEIN 1"/>
    <property type="match status" value="1"/>
</dbReference>
<dbReference type="Gene3D" id="3.50.50.60">
    <property type="entry name" value="FAD/NAD(P)-binding domain"/>
    <property type="match status" value="2"/>
</dbReference>
<sequence>MRPDGGTPQFNGDKESLSGDEVFDVVLEGTDWHVCLLAAALAHAQQRVLVLDANEVYGGTASGTISFTELFGDECSSTSVRVLHRGGYAAADMLTGARQSSFSVDRTPRFHFAADALIDTLISSGAGSYLVFRPVEAMYLILPSCATVAHPSGARCVRVPCSKADVFGWREASFAEKRTLMSLLRRCYLACERDRGTDTASVAFDASEEERCAARALLRDAPHTRRFLRDWVEPECAASLGYRRGLVSDLMWYAFAMATDAERSALDIAEGVQRVARFLRSILRYGTATPFLFGKHGTAEIGQALARRCAVKGGAVALRRGIAEVQIAGEVNGTATPRAQDIALRVHTSCGECVAGRVGAARMSCSDAEEESAVAAAADQKAPVVRFTGIRHQSLFESVASDGQVPGVALLRMPLHDGDQAPGGHSHAVASSSGVLCLRQVDGSAGVCPAGMYLVYAEIEALTGSTTASPLSLEMQQSILEGALRRVLRTLQPPGHDTTVPDADTLEQAFAAYAFVGAPTMPPMLHLQSAKAHCRLPVRWHPWFTDSTIATCRQAAHWFLAAGSPDPLHALESFFPPPTEPSAVDATATRSAPASAAATAVRPP</sequence>
<feature type="compositionally biased region" description="Low complexity" evidence="2">
    <location>
        <begin position="586"/>
        <end position="604"/>
    </location>
</feature>
<dbReference type="AlphaFoldDB" id="A0AAV9IPS5"/>
<dbReference type="GO" id="GO:0005968">
    <property type="term" value="C:Rab-protein geranylgeranyltransferase complex"/>
    <property type="evidence" value="ECO:0007669"/>
    <property type="project" value="TreeGrafter"/>
</dbReference>
<organism evidence="3 4">
    <name type="scientific">Cyanidium caldarium</name>
    <name type="common">Red alga</name>
    <dbReference type="NCBI Taxonomy" id="2771"/>
    <lineage>
        <taxon>Eukaryota</taxon>
        <taxon>Rhodophyta</taxon>
        <taxon>Bangiophyceae</taxon>
        <taxon>Cyanidiales</taxon>
        <taxon>Cyanidiaceae</taxon>
        <taxon>Cyanidium</taxon>
    </lineage>
</organism>
<dbReference type="Pfam" id="PF00996">
    <property type="entry name" value="GDI"/>
    <property type="match status" value="2"/>
</dbReference>
<accession>A0AAV9IPS5</accession>
<dbReference type="EMBL" id="JANCYW010000001">
    <property type="protein sequence ID" value="KAK4534154.1"/>
    <property type="molecule type" value="Genomic_DNA"/>
</dbReference>
<evidence type="ECO:0000313" key="3">
    <source>
        <dbReference type="EMBL" id="KAK4534154.1"/>
    </source>
</evidence>
<evidence type="ECO:0008006" key="5">
    <source>
        <dbReference type="Google" id="ProtNLM"/>
    </source>
</evidence>
<dbReference type="GO" id="GO:0016192">
    <property type="term" value="P:vesicle-mediated transport"/>
    <property type="evidence" value="ECO:0007669"/>
    <property type="project" value="TreeGrafter"/>
</dbReference>
<dbReference type="PANTHER" id="PTHR11787">
    <property type="entry name" value="RAB GDP-DISSOCIATION INHIBITOR"/>
    <property type="match status" value="1"/>
</dbReference>
<comment type="similarity">
    <text evidence="1">Belongs to the Rab GDI family.</text>
</comment>
<dbReference type="GO" id="GO:0005092">
    <property type="term" value="F:GDP-dissociation inhibitor activity"/>
    <property type="evidence" value="ECO:0007669"/>
    <property type="project" value="InterPro"/>
</dbReference>
<dbReference type="GO" id="GO:0007264">
    <property type="term" value="P:small GTPase-mediated signal transduction"/>
    <property type="evidence" value="ECO:0007669"/>
    <property type="project" value="InterPro"/>
</dbReference>
<reference evidence="3 4" key="1">
    <citation type="submission" date="2022-07" db="EMBL/GenBank/DDBJ databases">
        <title>Genome-wide signatures of adaptation to extreme environments.</title>
        <authorList>
            <person name="Cho C.H."/>
            <person name="Yoon H.S."/>
        </authorList>
    </citation>
    <scope>NUCLEOTIDE SEQUENCE [LARGE SCALE GENOMIC DNA]</scope>
    <source>
        <strain evidence="3 4">DBV 063 E5</strain>
    </source>
</reference>
<dbReference type="Proteomes" id="UP001301350">
    <property type="component" value="Unassembled WGS sequence"/>
</dbReference>